<evidence type="ECO:0000313" key="7">
    <source>
        <dbReference type="EMBL" id="PXX81808.1"/>
    </source>
</evidence>
<dbReference type="InterPro" id="IPR003593">
    <property type="entry name" value="AAA+_ATPase"/>
</dbReference>
<dbReference type="InterPro" id="IPR017871">
    <property type="entry name" value="ABC_transporter-like_CS"/>
</dbReference>
<keyword evidence="2" id="KW-0813">Transport</keyword>
<evidence type="ECO:0000313" key="8">
    <source>
        <dbReference type="Proteomes" id="UP000247555"/>
    </source>
</evidence>
<dbReference type="SMART" id="SM00382">
    <property type="entry name" value="AAA"/>
    <property type="match status" value="1"/>
</dbReference>
<evidence type="ECO:0000256" key="4">
    <source>
        <dbReference type="ARBA" id="ARBA00022741"/>
    </source>
</evidence>
<dbReference type="AlphaFoldDB" id="A0A318KY37"/>
<feature type="domain" description="ABC transporter" evidence="6">
    <location>
        <begin position="3"/>
        <end position="231"/>
    </location>
</feature>
<dbReference type="PROSITE" id="PS50893">
    <property type="entry name" value="ABC_TRANSPORTER_2"/>
    <property type="match status" value="1"/>
</dbReference>
<dbReference type="InterPro" id="IPR050153">
    <property type="entry name" value="Metal_Ion_Import_ABC"/>
</dbReference>
<protein>
    <submittedName>
        <fullName evidence="7">Zinc/manganese transport system ATP-binding protein</fullName>
    </submittedName>
</protein>
<evidence type="ECO:0000259" key="6">
    <source>
        <dbReference type="PROSITE" id="PS50893"/>
    </source>
</evidence>
<keyword evidence="4" id="KW-0547">Nucleotide-binding</keyword>
<reference evidence="7 8" key="1">
    <citation type="submission" date="2018-05" db="EMBL/GenBank/DDBJ databases">
        <title>Genomic Encyclopedia of Type Strains, Phase IV (KMG-IV): sequencing the most valuable type-strain genomes for metagenomic binning, comparative biology and taxonomic classification.</title>
        <authorList>
            <person name="Goeker M."/>
        </authorList>
    </citation>
    <scope>NUCLEOTIDE SEQUENCE [LARGE SCALE GENOMIC DNA]</scope>
    <source>
        <strain evidence="7 8">DSM 29661</strain>
    </source>
</reference>
<evidence type="ECO:0000256" key="5">
    <source>
        <dbReference type="ARBA" id="ARBA00022840"/>
    </source>
</evidence>
<dbReference type="EMBL" id="QJKI01000001">
    <property type="protein sequence ID" value="PXX81808.1"/>
    <property type="molecule type" value="Genomic_DNA"/>
</dbReference>
<keyword evidence="3" id="KW-0472">Membrane</keyword>
<name>A0A318KY37_9NEIS</name>
<keyword evidence="3" id="KW-1003">Cell membrane</keyword>
<dbReference type="CDD" id="cd03235">
    <property type="entry name" value="ABC_Metallic_Cations"/>
    <property type="match status" value="1"/>
</dbReference>
<dbReference type="PROSITE" id="PS00211">
    <property type="entry name" value="ABC_TRANSPORTER_1"/>
    <property type="match status" value="1"/>
</dbReference>
<dbReference type="OrthoDB" id="9806726at2"/>
<dbReference type="RefSeq" id="WP_110389147.1">
    <property type="nucleotide sequence ID" value="NZ_CALCOA010000066.1"/>
</dbReference>
<dbReference type="GO" id="GO:0016887">
    <property type="term" value="F:ATP hydrolysis activity"/>
    <property type="evidence" value="ECO:0007669"/>
    <property type="project" value="InterPro"/>
</dbReference>
<accession>A0A318KY37</accession>
<dbReference type="InterPro" id="IPR027417">
    <property type="entry name" value="P-loop_NTPase"/>
</dbReference>
<organism evidence="7 8">
    <name type="scientific">Rivihabitans pingtungensis</name>
    <dbReference type="NCBI Taxonomy" id="1054498"/>
    <lineage>
        <taxon>Bacteria</taxon>
        <taxon>Pseudomonadati</taxon>
        <taxon>Pseudomonadota</taxon>
        <taxon>Betaproteobacteria</taxon>
        <taxon>Neisseriales</taxon>
        <taxon>Aquaspirillaceae</taxon>
        <taxon>Rivihabitans</taxon>
    </lineage>
</organism>
<keyword evidence="8" id="KW-1185">Reference proteome</keyword>
<dbReference type="Gene3D" id="3.40.50.300">
    <property type="entry name" value="P-loop containing nucleotide triphosphate hydrolases"/>
    <property type="match status" value="1"/>
</dbReference>
<proteinExistence type="inferred from homology"/>
<evidence type="ECO:0000256" key="2">
    <source>
        <dbReference type="ARBA" id="ARBA00022448"/>
    </source>
</evidence>
<sequence length="252" mass="27280">MSVRLSNLTVSYRRHPAVHHVSGEFAAGQATAIVGPNGAGKSTILKTMIGALRPDAGRVELGGVSRQHIAYLPQAAQIDRSLPVSVLDTVLTGAWRHMGAFGAARAQDWQAAQDALAAVGLGEFAQRPVSALSAGQFQRVLFARIMVQDAPLILLDEPFTAIDARTTHDLLALVRRWQAEQRTVIAVLHDFAQVREYFPHTLLLSREVVAWGPTAEVLTEANLQRASANVAHWHEQAPVCRVDDAAAQEAQP</sequence>
<evidence type="ECO:0000256" key="3">
    <source>
        <dbReference type="ARBA" id="ARBA00022475"/>
    </source>
</evidence>
<keyword evidence="5 7" id="KW-0067">ATP-binding</keyword>
<evidence type="ECO:0000256" key="1">
    <source>
        <dbReference type="ARBA" id="ARBA00005417"/>
    </source>
</evidence>
<gene>
    <name evidence="7" type="ORF">DFR34_10137</name>
</gene>
<dbReference type="GO" id="GO:0005524">
    <property type="term" value="F:ATP binding"/>
    <property type="evidence" value="ECO:0007669"/>
    <property type="project" value="UniProtKB-KW"/>
</dbReference>
<dbReference type="PANTHER" id="PTHR42734:SF5">
    <property type="entry name" value="IRON TRANSPORT SYSTEM ATP-BINDING PROTEIN HI_0361-RELATED"/>
    <property type="match status" value="1"/>
</dbReference>
<comment type="caution">
    <text evidence="7">The sequence shown here is derived from an EMBL/GenBank/DDBJ whole genome shotgun (WGS) entry which is preliminary data.</text>
</comment>
<comment type="similarity">
    <text evidence="1">Belongs to the ABC transporter superfamily.</text>
</comment>
<dbReference type="Pfam" id="PF00005">
    <property type="entry name" value="ABC_tran"/>
    <property type="match status" value="1"/>
</dbReference>
<dbReference type="Proteomes" id="UP000247555">
    <property type="component" value="Unassembled WGS sequence"/>
</dbReference>
<dbReference type="InterPro" id="IPR003439">
    <property type="entry name" value="ABC_transporter-like_ATP-bd"/>
</dbReference>
<dbReference type="SUPFAM" id="SSF52540">
    <property type="entry name" value="P-loop containing nucleoside triphosphate hydrolases"/>
    <property type="match status" value="1"/>
</dbReference>
<dbReference type="PANTHER" id="PTHR42734">
    <property type="entry name" value="METAL TRANSPORT SYSTEM ATP-BINDING PROTEIN TM_0124-RELATED"/>
    <property type="match status" value="1"/>
</dbReference>